<organism evidence="5 6">
    <name type="scientific">Blautia argi</name>
    <dbReference type="NCBI Taxonomy" id="1912897"/>
    <lineage>
        <taxon>Bacteria</taxon>
        <taxon>Bacillati</taxon>
        <taxon>Bacillota</taxon>
        <taxon>Clostridia</taxon>
        <taxon>Lachnospirales</taxon>
        <taxon>Lachnospiraceae</taxon>
        <taxon>Blautia</taxon>
    </lineage>
</organism>
<evidence type="ECO:0000313" key="5">
    <source>
        <dbReference type="EMBL" id="AWY99118.1"/>
    </source>
</evidence>
<evidence type="ECO:0000256" key="2">
    <source>
        <dbReference type="ARBA" id="ARBA00022448"/>
    </source>
</evidence>
<keyword evidence="3" id="KW-0406">Ion transport</keyword>
<dbReference type="AlphaFoldDB" id="A0A2Z4UDS5"/>
<evidence type="ECO:0000256" key="1">
    <source>
        <dbReference type="ARBA" id="ARBA00005901"/>
    </source>
</evidence>
<proteinExistence type="inferred from homology"/>
<dbReference type="Gene3D" id="3.30.2320.30">
    <property type="entry name" value="ATP synthase, E subunit, C-terminal"/>
    <property type="match status" value="1"/>
</dbReference>
<dbReference type="RefSeq" id="WP_111920563.1">
    <property type="nucleotide sequence ID" value="NZ_CAUWHR010000011.1"/>
</dbReference>
<gene>
    <name evidence="5" type="ORF">DQQ01_14435</name>
</gene>
<keyword evidence="2" id="KW-0813">Transport</keyword>
<dbReference type="EMBL" id="CP030280">
    <property type="protein sequence ID" value="AWY99118.1"/>
    <property type="molecule type" value="Genomic_DNA"/>
</dbReference>
<accession>A0A2Z4UDS5</accession>
<dbReference type="OrthoDB" id="1768593at2"/>
<dbReference type="GO" id="GO:0033178">
    <property type="term" value="C:proton-transporting two-sector ATPase complex, catalytic domain"/>
    <property type="evidence" value="ECO:0007669"/>
    <property type="project" value="InterPro"/>
</dbReference>
<dbReference type="GO" id="GO:0046961">
    <property type="term" value="F:proton-transporting ATPase activity, rotational mechanism"/>
    <property type="evidence" value="ECO:0007669"/>
    <property type="project" value="InterPro"/>
</dbReference>
<evidence type="ECO:0000256" key="4">
    <source>
        <dbReference type="SAM" id="Coils"/>
    </source>
</evidence>
<dbReference type="SUPFAM" id="SSF160527">
    <property type="entry name" value="V-type ATPase subunit E-like"/>
    <property type="match status" value="1"/>
</dbReference>
<evidence type="ECO:0000313" key="6">
    <source>
        <dbReference type="Proteomes" id="UP000250003"/>
    </source>
</evidence>
<evidence type="ECO:0000256" key="3">
    <source>
        <dbReference type="ARBA" id="ARBA00023065"/>
    </source>
</evidence>
<keyword evidence="4" id="KW-0175">Coiled coil</keyword>
<dbReference type="KEGG" id="blau:DQQ01_14435"/>
<reference evidence="6" key="1">
    <citation type="submission" date="2018-06" db="EMBL/GenBank/DDBJ databases">
        <title>Description of Blautia argi sp. nov., a new anaerobic isolated from dog feces.</title>
        <authorList>
            <person name="Chang Y.-H."/>
            <person name="Paek J."/>
            <person name="Shin Y."/>
        </authorList>
    </citation>
    <scope>NUCLEOTIDE SEQUENCE [LARGE SCALE GENOMIC DNA]</scope>
    <source>
        <strain evidence="6">KCTC 15426</strain>
    </source>
</reference>
<dbReference type="InterPro" id="IPR038495">
    <property type="entry name" value="ATPase_E_C"/>
</dbReference>
<dbReference type="InterPro" id="IPR002842">
    <property type="entry name" value="ATPase_V1_Esu"/>
</dbReference>
<comment type="similarity">
    <text evidence="1">Belongs to the V-ATPase E subunit family.</text>
</comment>
<keyword evidence="6" id="KW-1185">Reference proteome</keyword>
<feature type="coiled-coil region" evidence="4">
    <location>
        <begin position="15"/>
        <end position="50"/>
    </location>
</feature>
<dbReference type="Pfam" id="PF01991">
    <property type="entry name" value="vATP-synt_E"/>
    <property type="match status" value="1"/>
</dbReference>
<dbReference type="Proteomes" id="UP000250003">
    <property type="component" value="Chromosome"/>
</dbReference>
<sequence length="195" mass="22315">MTTEEKLQHFYDVSINSAQEEAQKALTEYRAALEREMEQHKQEKQTASEHQFKIESENAAREINKALSAENLHIKRKLSKKQQALKEKLFAEVEELLKEFCRKPEYTDWLEAKIRDSLAIAGKDAVQIYINASDASLLQELKARTGIAPLVSDADFLGGIRAVIPDKNILIDNTFLTCFENEKESFNFDGGIRHE</sequence>
<protein>
    <submittedName>
        <fullName evidence="5">Archaeal/vacuolar-type H+-ATPase subunit E</fullName>
    </submittedName>
</protein>
<name>A0A2Z4UDS5_9FIRM</name>